<proteinExistence type="inferred from homology"/>
<evidence type="ECO:0000259" key="3">
    <source>
        <dbReference type="Pfam" id="PF08338"/>
    </source>
</evidence>
<feature type="domain" description="NAD-dependent epimerase/dehydratase" evidence="2">
    <location>
        <begin position="4"/>
        <end position="222"/>
    </location>
</feature>
<dbReference type="Pfam" id="PF08338">
    <property type="entry name" value="DUF1731"/>
    <property type="match status" value="1"/>
</dbReference>
<evidence type="ECO:0000256" key="1">
    <source>
        <dbReference type="ARBA" id="ARBA00009353"/>
    </source>
</evidence>
<evidence type="ECO:0000313" key="4">
    <source>
        <dbReference type="EMBL" id="BBO77574.1"/>
    </source>
</evidence>
<dbReference type="PANTHER" id="PTHR11092">
    <property type="entry name" value="SUGAR NUCLEOTIDE EPIMERASE RELATED"/>
    <property type="match status" value="1"/>
</dbReference>
<keyword evidence="5" id="KW-1185">Reference proteome</keyword>
<name>A0A5K7ZGW4_9BACT</name>
<dbReference type="AlphaFoldDB" id="A0A5K7ZGW4"/>
<dbReference type="InterPro" id="IPR001509">
    <property type="entry name" value="Epimerase_deHydtase"/>
</dbReference>
<organism evidence="4 5">
    <name type="scientific">Desulfosarcina widdelii</name>
    <dbReference type="NCBI Taxonomy" id="947919"/>
    <lineage>
        <taxon>Bacteria</taxon>
        <taxon>Pseudomonadati</taxon>
        <taxon>Thermodesulfobacteriota</taxon>
        <taxon>Desulfobacteria</taxon>
        <taxon>Desulfobacterales</taxon>
        <taxon>Desulfosarcinaceae</taxon>
        <taxon>Desulfosarcina</taxon>
    </lineage>
</organism>
<evidence type="ECO:0000259" key="2">
    <source>
        <dbReference type="Pfam" id="PF01370"/>
    </source>
</evidence>
<accession>A0A5K7ZGW4</accession>
<protein>
    <submittedName>
        <fullName evidence="4">Epimerase</fullName>
    </submittedName>
</protein>
<dbReference type="Gene3D" id="3.40.50.720">
    <property type="entry name" value="NAD(P)-binding Rossmann-like Domain"/>
    <property type="match status" value="1"/>
</dbReference>
<dbReference type="SUPFAM" id="SSF51735">
    <property type="entry name" value="NAD(P)-binding Rossmann-fold domains"/>
    <property type="match status" value="1"/>
</dbReference>
<gene>
    <name evidence="4" type="ORF">DSCW_49910</name>
</gene>
<dbReference type="OrthoDB" id="5292533at2"/>
<dbReference type="RefSeq" id="WP_155306301.1">
    <property type="nucleotide sequence ID" value="NZ_AP021875.1"/>
</dbReference>
<dbReference type="EMBL" id="AP021875">
    <property type="protein sequence ID" value="BBO77574.1"/>
    <property type="molecule type" value="Genomic_DNA"/>
</dbReference>
<dbReference type="NCBIfam" id="TIGR01777">
    <property type="entry name" value="yfcH"/>
    <property type="match status" value="1"/>
</dbReference>
<feature type="domain" description="DUF1731" evidence="3">
    <location>
        <begin position="250"/>
        <end position="296"/>
    </location>
</feature>
<dbReference type="KEGG" id="dwd:DSCW_49910"/>
<reference evidence="4 5" key="1">
    <citation type="submission" date="2019-11" db="EMBL/GenBank/DDBJ databases">
        <title>Comparative genomics of hydrocarbon-degrading Desulfosarcina strains.</title>
        <authorList>
            <person name="Watanabe M."/>
            <person name="Kojima H."/>
            <person name="Fukui M."/>
        </authorList>
    </citation>
    <scope>NUCLEOTIDE SEQUENCE [LARGE SCALE GENOMIC DNA]</scope>
    <source>
        <strain evidence="4 5">PP31</strain>
    </source>
</reference>
<sequence length="301" mass="32332">MKFVVTGASGFVGRALSRFLLEQGHTVTGLGTSPVSGMTPHAGFTWISADTTRAGKWQEAVADADGVVNLAGRTIFKRWTRAYKRQIVDSRLKTTGHLVSAMAGENKILLSTSAVGYYGSRGEERLDEQAKAGDDFLARLSMDWEKAALAAEKKGVRVAIMRFGVVLGAGGGALAQMVPAFRSFAGGPLGNGRQWFSWIHTADLLSAVQFLIGNQNSQGVYNFCAPGVVRQKTFARALGKVLGRPALVPAPSIALRVMMGEMADMLLASQRVVPQRLIDEGFTFRFPDVDRALADLLKASP</sequence>
<dbReference type="InterPro" id="IPR010099">
    <property type="entry name" value="SDR39U1"/>
</dbReference>
<evidence type="ECO:0000313" key="5">
    <source>
        <dbReference type="Proteomes" id="UP000427769"/>
    </source>
</evidence>
<dbReference type="Proteomes" id="UP000427769">
    <property type="component" value="Chromosome"/>
</dbReference>
<dbReference type="Pfam" id="PF01370">
    <property type="entry name" value="Epimerase"/>
    <property type="match status" value="1"/>
</dbReference>
<dbReference type="InterPro" id="IPR013549">
    <property type="entry name" value="DUF1731"/>
</dbReference>
<dbReference type="InterPro" id="IPR036291">
    <property type="entry name" value="NAD(P)-bd_dom_sf"/>
</dbReference>
<dbReference type="PANTHER" id="PTHR11092:SF0">
    <property type="entry name" value="EPIMERASE FAMILY PROTEIN SDR39U1"/>
    <property type="match status" value="1"/>
</dbReference>
<comment type="similarity">
    <text evidence="1">Belongs to the NAD(P)-dependent epimerase/dehydratase family. SDR39U1 subfamily.</text>
</comment>